<feature type="transmembrane region" description="Helical" evidence="8">
    <location>
        <begin position="98"/>
        <end position="119"/>
    </location>
</feature>
<evidence type="ECO:0000256" key="2">
    <source>
        <dbReference type="ARBA" id="ARBA00007935"/>
    </source>
</evidence>
<keyword evidence="6 8" id="KW-1133">Transmembrane helix</keyword>
<sequence length="377" mass="36285">MSGVGVGAVSAVAGEAAPSVAPAPPPSGGGALRRVRAAGLHRLVVVCGLLALLLGVIAVLALMLGDRVVAPQDVLAAAVGQGSGGDRFVVLGLRAPRLALSLLVGACFGLAGAVFQSLLGNPLASPDIIGISQGASAAAVTAVLLFGASGLAVSGAAFAGAVLAAALILLLAGRVGRSGAVGSGGAAGSRFVLIGIALAFLAQALIGYLLTRADVRDAQGALLWLVGSIGTVQVPELVVTGVAALVLAAALVVLAPRLRMLQLGDEAATALGVRVTPVRLLLLLVAVAFAAVATAAAGPVAFVAFVSAPIARRLVGGLGPALVASALVGAVVVGGADVLAQHAVAGLQVPVGIVTGLVGAPILLTLLARGNRTRGAA</sequence>
<protein>
    <submittedName>
        <fullName evidence="9">Iron complex transport system permease protein</fullName>
    </submittedName>
</protein>
<gene>
    <name evidence="9" type="ORF">BJ984_000919</name>
</gene>
<dbReference type="PANTHER" id="PTHR30472:SF24">
    <property type="entry name" value="FERRIC ENTEROBACTIN TRANSPORT SYSTEM PERMEASE PROTEIN FEPG"/>
    <property type="match status" value="1"/>
</dbReference>
<proteinExistence type="inferred from homology"/>
<dbReference type="Pfam" id="PF01032">
    <property type="entry name" value="FecCD"/>
    <property type="match status" value="1"/>
</dbReference>
<evidence type="ECO:0000256" key="8">
    <source>
        <dbReference type="SAM" id="Phobius"/>
    </source>
</evidence>
<feature type="transmembrane region" description="Helical" evidence="8">
    <location>
        <begin position="280"/>
        <end position="306"/>
    </location>
</feature>
<feature type="transmembrane region" description="Helical" evidence="8">
    <location>
        <begin position="345"/>
        <end position="368"/>
    </location>
</feature>
<comment type="caution">
    <text evidence="9">The sequence shown here is derived from an EMBL/GenBank/DDBJ whole genome shotgun (WGS) entry which is preliminary data.</text>
</comment>
<comment type="similarity">
    <text evidence="2">Belongs to the binding-protein-dependent transport system permease family. FecCD subfamily.</text>
</comment>
<feature type="transmembrane region" description="Helical" evidence="8">
    <location>
        <begin position="43"/>
        <end position="64"/>
    </location>
</feature>
<dbReference type="RefSeq" id="WP_271206400.1">
    <property type="nucleotide sequence ID" value="NZ_BSEW01000001.1"/>
</dbReference>
<dbReference type="InterPro" id="IPR037294">
    <property type="entry name" value="ABC_BtuC-like"/>
</dbReference>
<feature type="transmembrane region" description="Helical" evidence="8">
    <location>
        <begin position="222"/>
        <end position="255"/>
    </location>
</feature>
<keyword evidence="7 8" id="KW-0472">Membrane</keyword>
<dbReference type="AlphaFoldDB" id="A0A852SLG5"/>
<evidence type="ECO:0000256" key="1">
    <source>
        <dbReference type="ARBA" id="ARBA00004651"/>
    </source>
</evidence>
<evidence type="ECO:0000256" key="5">
    <source>
        <dbReference type="ARBA" id="ARBA00022692"/>
    </source>
</evidence>
<name>A0A852SLG5_9MICO</name>
<reference evidence="9 10" key="1">
    <citation type="submission" date="2020-07" db="EMBL/GenBank/DDBJ databases">
        <title>Sequencing the genomes of 1000 actinobacteria strains.</title>
        <authorList>
            <person name="Klenk H.-P."/>
        </authorList>
    </citation>
    <scope>NUCLEOTIDE SEQUENCE [LARGE SCALE GENOMIC DNA]</scope>
    <source>
        <strain evidence="9 10">DSM 26474</strain>
    </source>
</reference>
<dbReference type="Gene3D" id="1.10.3470.10">
    <property type="entry name" value="ABC transporter involved in vitamin B12 uptake, BtuC"/>
    <property type="match status" value="1"/>
</dbReference>
<dbReference type="PANTHER" id="PTHR30472">
    <property type="entry name" value="FERRIC ENTEROBACTIN TRANSPORT SYSTEM PERMEASE PROTEIN"/>
    <property type="match status" value="1"/>
</dbReference>
<evidence type="ECO:0000313" key="10">
    <source>
        <dbReference type="Proteomes" id="UP000549913"/>
    </source>
</evidence>
<evidence type="ECO:0000256" key="4">
    <source>
        <dbReference type="ARBA" id="ARBA00022475"/>
    </source>
</evidence>
<keyword evidence="5 8" id="KW-0812">Transmembrane</keyword>
<feature type="transmembrane region" description="Helical" evidence="8">
    <location>
        <begin position="191"/>
        <end position="210"/>
    </location>
</feature>
<accession>A0A852SLG5</accession>
<dbReference type="EMBL" id="JACCBM010000001">
    <property type="protein sequence ID" value="NYD69761.1"/>
    <property type="molecule type" value="Genomic_DNA"/>
</dbReference>
<dbReference type="Proteomes" id="UP000549913">
    <property type="component" value="Unassembled WGS sequence"/>
</dbReference>
<dbReference type="GO" id="GO:0033214">
    <property type="term" value="P:siderophore-iron import into cell"/>
    <property type="evidence" value="ECO:0007669"/>
    <property type="project" value="TreeGrafter"/>
</dbReference>
<keyword evidence="4" id="KW-1003">Cell membrane</keyword>
<dbReference type="GO" id="GO:0022857">
    <property type="term" value="F:transmembrane transporter activity"/>
    <property type="evidence" value="ECO:0007669"/>
    <property type="project" value="InterPro"/>
</dbReference>
<keyword evidence="3" id="KW-0813">Transport</keyword>
<dbReference type="InterPro" id="IPR000522">
    <property type="entry name" value="ABC_transptr_permease_BtuC"/>
</dbReference>
<comment type="subcellular location">
    <subcellularLocation>
        <location evidence="1">Cell membrane</location>
        <topology evidence="1">Multi-pass membrane protein</topology>
    </subcellularLocation>
</comment>
<evidence type="ECO:0000256" key="6">
    <source>
        <dbReference type="ARBA" id="ARBA00022989"/>
    </source>
</evidence>
<feature type="transmembrane region" description="Helical" evidence="8">
    <location>
        <begin position="140"/>
        <end position="171"/>
    </location>
</feature>
<feature type="transmembrane region" description="Helical" evidence="8">
    <location>
        <begin position="318"/>
        <end position="339"/>
    </location>
</feature>
<evidence type="ECO:0000256" key="3">
    <source>
        <dbReference type="ARBA" id="ARBA00022448"/>
    </source>
</evidence>
<evidence type="ECO:0000313" key="9">
    <source>
        <dbReference type="EMBL" id="NYD69761.1"/>
    </source>
</evidence>
<dbReference type="SUPFAM" id="SSF81345">
    <property type="entry name" value="ABC transporter involved in vitamin B12 uptake, BtuC"/>
    <property type="match status" value="1"/>
</dbReference>
<keyword evidence="10" id="KW-1185">Reference proteome</keyword>
<organism evidence="9 10">
    <name type="scientific">Herbiconiux flava</name>
    <dbReference type="NCBI Taxonomy" id="881268"/>
    <lineage>
        <taxon>Bacteria</taxon>
        <taxon>Bacillati</taxon>
        <taxon>Actinomycetota</taxon>
        <taxon>Actinomycetes</taxon>
        <taxon>Micrococcales</taxon>
        <taxon>Microbacteriaceae</taxon>
        <taxon>Herbiconiux</taxon>
    </lineage>
</organism>
<evidence type="ECO:0000256" key="7">
    <source>
        <dbReference type="ARBA" id="ARBA00023136"/>
    </source>
</evidence>
<dbReference type="GO" id="GO:0005886">
    <property type="term" value="C:plasma membrane"/>
    <property type="evidence" value="ECO:0007669"/>
    <property type="project" value="UniProtKB-SubCell"/>
</dbReference>